<feature type="transmembrane region" description="Helical" evidence="1">
    <location>
        <begin position="12"/>
        <end position="31"/>
    </location>
</feature>
<dbReference type="Proteomes" id="UP000198571">
    <property type="component" value="Unassembled WGS sequence"/>
</dbReference>
<evidence type="ECO:0000313" key="3">
    <source>
        <dbReference type="Proteomes" id="UP000198571"/>
    </source>
</evidence>
<keyword evidence="1" id="KW-0812">Transmembrane</keyword>
<dbReference type="AlphaFoldDB" id="A0A1H9PBE3"/>
<protein>
    <submittedName>
        <fullName evidence="2">Uncharacterized protein</fullName>
    </submittedName>
</protein>
<evidence type="ECO:0000256" key="1">
    <source>
        <dbReference type="SAM" id="Phobius"/>
    </source>
</evidence>
<sequence>MVVEDIKGTRLDPLLTVVLLVIIISFILGIGNGAEEAGIEDVLLLS</sequence>
<keyword evidence="1" id="KW-0472">Membrane</keyword>
<evidence type="ECO:0000313" key="2">
    <source>
        <dbReference type="EMBL" id="SER45462.1"/>
    </source>
</evidence>
<dbReference type="EMBL" id="FOGT01000001">
    <property type="protein sequence ID" value="SER45462.1"/>
    <property type="molecule type" value="Genomic_DNA"/>
</dbReference>
<proteinExistence type="predicted"/>
<keyword evidence="1" id="KW-1133">Transmembrane helix</keyword>
<keyword evidence="3" id="KW-1185">Reference proteome</keyword>
<name>A0A1H9PBE3_9BACI</name>
<dbReference type="STRING" id="1601833.SAMN05518684_101229"/>
<reference evidence="3" key="1">
    <citation type="submission" date="2016-10" db="EMBL/GenBank/DDBJ databases">
        <authorList>
            <person name="Varghese N."/>
            <person name="Submissions S."/>
        </authorList>
    </citation>
    <scope>NUCLEOTIDE SEQUENCE [LARGE SCALE GENOMIC DNA]</scope>
    <source>
        <strain evidence="3">S9</strain>
    </source>
</reference>
<accession>A0A1H9PBE3</accession>
<gene>
    <name evidence="2" type="ORF">SAMN05518684_101229</name>
</gene>
<organism evidence="2 3">
    <name type="scientific">Salipaludibacillus aurantiacus</name>
    <dbReference type="NCBI Taxonomy" id="1601833"/>
    <lineage>
        <taxon>Bacteria</taxon>
        <taxon>Bacillati</taxon>
        <taxon>Bacillota</taxon>
        <taxon>Bacilli</taxon>
        <taxon>Bacillales</taxon>
        <taxon>Bacillaceae</taxon>
    </lineage>
</organism>